<reference evidence="1" key="1">
    <citation type="journal article" date="2014" name="Int. J. Syst. Evol. Microbiol.">
        <title>Complete genome sequence of Corynebacterium casei LMG S-19264T (=DSM 44701T), isolated from a smear-ripened cheese.</title>
        <authorList>
            <consortium name="US DOE Joint Genome Institute (JGI-PGF)"/>
            <person name="Walter F."/>
            <person name="Albersmeier A."/>
            <person name="Kalinowski J."/>
            <person name="Ruckert C."/>
        </authorList>
    </citation>
    <scope>NUCLEOTIDE SEQUENCE</scope>
    <source>
        <strain evidence="1">JCM 4714</strain>
    </source>
</reference>
<dbReference type="AlphaFoldDB" id="A0A918YLU1"/>
<reference evidence="1" key="2">
    <citation type="submission" date="2020-09" db="EMBL/GenBank/DDBJ databases">
        <authorList>
            <person name="Sun Q."/>
            <person name="Ohkuma M."/>
        </authorList>
    </citation>
    <scope>NUCLEOTIDE SEQUENCE</scope>
    <source>
        <strain evidence="1">JCM 4714</strain>
    </source>
</reference>
<dbReference type="RefSeq" id="WP_189955983.1">
    <property type="nucleotide sequence ID" value="NZ_BMVG01000013.1"/>
</dbReference>
<comment type="caution">
    <text evidence="1">The sequence shown here is derived from an EMBL/GenBank/DDBJ whole genome shotgun (WGS) entry which is preliminary data.</text>
</comment>
<proteinExistence type="predicted"/>
<organism evidence="1 2">
    <name type="scientific">Streptomyces alanosinicus</name>
    <dbReference type="NCBI Taxonomy" id="68171"/>
    <lineage>
        <taxon>Bacteria</taxon>
        <taxon>Bacillati</taxon>
        <taxon>Actinomycetota</taxon>
        <taxon>Actinomycetes</taxon>
        <taxon>Kitasatosporales</taxon>
        <taxon>Streptomycetaceae</taxon>
        <taxon>Streptomyces</taxon>
    </lineage>
</organism>
<evidence type="ECO:0000313" key="2">
    <source>
        <dbReference type="Proteomes" id="UP000655443"/>
    </source>
</evidence>
<gene>
    <name evidence="1" type="ORF">GCM10010339_51230</name>
</gene>
<keyword evidence="2" id="KW-1185">Reference proteome</keyword>
<evidence type="ECO:0000313" key="1">
    <source>
        <dbReference type="EMBL" id="GHE07177.1"/>
    </source>
</evidence>
<accession>A0A918YLU1</accession>
<dbReference type="EMBL" id="BMVG01000013">
    <property type="protein sequence ID" value="GHE07177.1"/>
    <property type="molecule type" value="Genomic_DNA"/>
</dbReference>
<name>A0A918YLU1_9ACTN</name>
<sequence length="175" mass="18436">MGATYAKIDANCTSEILFIGTTGLRAWVSPPPPPPQCDAELYIDVIVPTAYTNVEFDNVNLFLEIKSPVGAMFVPDPRMGSGGGHWGVPDGSSWDESLPGSPTARVRLRNPHAELVRGGLDGLSFWVAVSGVTSGSTLSFTAAATADRILAATASCPIEIKDLAVGEQLTGYLDR</sequence>
<protein>
    <submittedName>
        <fullName evidence="1">Uncharacterized protein</fullName>
    </submittedName>
</protein>
<dbReference type="Proteomes" id="UP000655443">
    <property type="component" value="Unassembled WGS sequence"/>
</dbReference>